<accession>A0A934I737</accession>
<evidence type="ECO:0000313" key="6">
    <source>
        <dbReference type="EMBL" id="MBI8989529.1"/>
    </source>
</evidence>
<proteinExistence type="inferred from homology"/>
<reference evidence="6" key="1">
    <citation type="submission" date="2020-12" db="EMBL/GenBank/DDBJ databases">
        <title>Genome public.</title>
        <authorList>
            <person name="Sun Q."/>
        </authorList>
    </citation>
    <scope>NUCLEOTIDE SEQUENCE</scope>
    <source>
        <strain evidence="6">CCM 8863</strain>
    </source>
</reference>
<keyword evidence="2" id="KW-0378">Hydrolase</keyword>
<name>A0A934I737_9CORY</name>
<dbReference type="AlphaFoldDB" id="A0A934I737"/>
<dbReference type="RefSeq" id="WP_198738569.1">
    <property type="nucleotide sequence ID" value="NZ_JAEIOS010000012.1"/>
</dbReference>
<comment type="similarity">
    <text evidence="1">Belongs to the peptidase S66 family.</text>
</comment>
<dbReference type="InterPro" id="IPR040449">
    <property type="entry name" value="Peptidase_S66_N"/>
</dbReference>
<feature type="domain" description="LD-carboxypeptidase N-terminal" evidence="4">
    <location>
        <begin position="3"/>
        <end position="117"/>
    </location>
</feature>
<comment type="caution">
    <text evidence="6">The sequence shown here is derived from an EMBL/GenBank/DDBJ whole genome shotgun (WGS) entry which is preliminary data.</text>
</comment>
<dbReference type="Pfam" id="PF17676">
    <property type="entry name" value="Peptidase_S66C"/>
    <property type="match status" value="1"/>
</dbReference>
<dbReference type="InterPro" id="IPR027461">
    <property type="entry name" value="Carboxypeptidase_A_C_sf"/>
</dbReference>
<keyword evidence="7" id="KW-1185">Reference proteome</keyword>
<dbReference type="Gene3D" id="3.50.30.60">
    <property type="entry name" value="LD-carboxypeptidase A C-terminal domain-like"/>
    <property type="match status" value="1"/>
</dbReference>
<protein>
    <submittedName>
        <fullName evidence="6">LD-carboxypeptidase</fullName>
    </submittedName>
</protein>
<evidence type="ECO:0000259" key="4">
    <source>
        <dbReference type="Pfam" id="PF02016"/>
    </source>
</evidence>
<dbReference type="GO" id="GO:0016787">
    <property type="term" value="F:hydrolase activity"/>
    <property type="evidence" value="ECO:0007669"/>
    <property type="project" value="UniProtKB-KW"/>
</dbReference>
<sequence length="329" mass="35576">MRIAVISPAFAVPAVFPDIHEQALTRMRELGWDPVEYPTTRQLDAAPTDRAADIHAAFADPSIDAVFATIGGNDQVTVIPHLDADLIAAHPKQFFGYSDNTNLHNFLHNLGIPSVYGGSTQVHLGSGTGIDDAHLRTLCAALAGESIELTAPSWGASVGISWEDPRSLTEDGPRHSPTRWQWSGPAERVSGRTWGGCIEVLNQIAIAGRLPERIDGAVLLLEASEELTPAGRINDIVRAFGERGFLRQSAGVLVAAPPTTDLEGRTLDPDTWRDTVLGTIAHYAPHAVCCFGVPFGHTLPQLVVPYGGRVTLDGRRQRIWAHYELAGRR</sequence>
<feature type="region of interest" description="Disordered" evidence="3">
    <location>
        <begin position="165"/>
        <end position="187"/>
    </location>
</feature>
<feature type="compositionally biased region" description="Basic and acidic residues" evidence="3">
    <location>
        <begin position="165"/>
        <end position="174"/>
    </location>
</feature>
<dbReference type="PANTHER" id="PTHR30237:SF4">
    <property type="entry name" value="LD-CARBOXYPEPTIDASE C-TERMINAL DOMAIN-CONTAINING PROTEIN"/>
    <property type="match status" value="1"/>
</dbReference>
<evidence type="ECO:0000256" key="3">
    <source>
        <dbReference type="SAM" id="MobiDB-lite"/>
    </source>
</evidence>
<dbReference type="EMBL" id="JAEIOS010000012">
    <property type="protein sequence ID" value="MBI8989529.1"/>
    <property type="molecule type" value="Genomic_DNA"/>
</dbReference>
<evidence type="ECO:0000259" key="5">
    <source>
        <dbReference type="Pfam" id="PF17676"/>
    </source>
</evidence>
<gene>
    <name evidence="6" type="ORF">JDV75_07105</name>
</gene>
<evidence type="ECO:0000256" key="1">
    <source>
        <dbReference type="ARBA" id="ARBA00010233"/>
    </source>
</evidence>
<dbReference type="InterPro" id="IPR040921">
    <property type="entry name" value="Peptidase_S66C"/>
</dbReference>
<dbReference type="Proteomes" id="UP000645966">
    <property type="component" value="Unassembled WGS sequence"/>
</dbReference>
<dbReference type="InterPro" id="IPR029062">
    <property type="entry name" value="Class_I_gatase-like"/>
</dbReference>
<dbReference type="SUPFAM" id="SSF52317">
    <property type="entry name" value="Class I glutamine amidotransferase-like"/>
    <property type="match status" value="1"/>
</dbReference>
<organism evidence="6 7">
    <name type="scientific">Corynebacterium meridianum</name>
    <dbReference type="NCBI Taxonomy" id="2765363"/>
    <lineage>
        <taxon>Bacteria</taxon>
        <taxon>Bacillati</taxon>
        <taxon>Actinomycetota</taxon>
        <taxon>Actinomycetes</taxon>
        <taxon>Mycobacteriales</taxon>
        <taxon>Corynebacteriaceae</taxon>
        <taxon>Corynebacterium</taxon>
    </lineage>
</organism>
<dbReference type="InterPro" id="IPR003507">
    <property type="entry name" value="S66_fam"/>
</dbReference>
<dbReference type="CDD" id="cd07062">
    <property type="entry name" value="Peptidase_S66_mccF_like"/>
    <property type="match status" value="1"/>
</dbReference>
<evidence type="ECO:0000256" key="2">
    <source>
        <dbReference type="ARBA" id="ARBA00022801"/>
    </source>
</evidence>
<dbReference type="PANTHER" id="PTHR30237">
    <property type="entry name" value="MURAMOYLTETRAPEPTIDE CARBOXYPEPTIDASE"/>
    <property type="match status" value="1"/>
</dbReference>
<dbReference type="Gene3D" id="3.40.50.10740">
    <property type="entry name" value="Class I glutamine amidotransferase-like"/>
    <property type="match status" value="1"/>
</dbReference>
<dbReference type="InterPro" id="IPR027478">
    <property type="entry name" value="LdcA_N"/>
</dbReference>
<feature type="domain" description="LD-carboxypeptidase C-terminal" evidence="5">
    <location>
        <begin position="190"/>
        <end position="312"/>
    </location>
</feature>
<dbReference type="SUPFAM" id="SSF141986">
    <property type="entry name" value="LD-carboxypeptidase A C-terminal domain-like"/>
    <property type="match status" value="1"/>
</dbReference>
<evidence type="ECO:0000313" key="7">
    <source>
        <dbReference type="Proteomes" id="UP000645966"/>
    </source>
</evidence>
<dbReference type="Pfam" id="PF02016">
    <property type="entry name" value="Peptidase_S66"/>
    <property type="match status" value="1"/>
</dbReference>